<feature type="region of interest" description="Disordered" evidence="1">
    <location>
        <begin position="1"/>
        <end position="29"/>
    </location>
</feature>
<proteinExistence type="predicted"/>
<comment type="caution">
    <text evidence="2">The sequence shown here is derived from an EMBL/GenBank/DDBJ whole genome shotgun (WGS) entry which is preliminary data.</text>
</comment>
<dbReference type="AlphaFoldDB" id="A0A0L6USB3"/>
<evidence type="ECO:0000256" key="1">
    <source>
        <dbReference type="SAM" id="MobiDB-lite"/>
    </source>
</evidence>
<evidence type="ECO:0000313" key="3">
    <source>
        <dbReference type="Proteomes" id="UP000037035"/>
    </source>
</evidence>
<reference evidence="2 3" key="1">
    <citation type="submission" date="2015-08" db="EMBL/GenBank/DDBJ databases">
        <title>Next Generation Sequencing and Analysis of the Genome of Puccinia sorghi L Schw, the Causal Agent of Maize Common Rust.</title>
        <authorList>
            <person name="Rochi L."/>
            <person name="Burguener G."/>
            <person name="Darino M."/>
            <person name="Turjanski A."/>
            <person name="Kreff E."/>
            <person name="Dieguez M.J."/>
            <person name="Sacco F."/>
        </authorList>
    </citation>
    <scope>NUCLEOTIDE SEQUENCE [LARGE SCALE GENOMIC DNA]</scope>
    <source>
        <strain evidence="2 3">RO10H11247</strain>
    </source>
</reference>
<dbReference type="EMBL" id="LAVV01009031">
    <property type="protein sequence ID" value="KNZ51384.1"/>
    <property type="molecule type" value="Genomic_DNA"/>
</dbReference>
<dbReference type="Proteomes" id="UP000037035">
    <property type="component" value="Unassembled WGS sequence"/>
</dbReference>
<sequence>MADNFYIPPPPENIDGSDQKGNPAPNQEVVQRPHSVDVLYDLQNVIIDIFMGYIILQTHALSSQPLTDAEKKKTYRQTRHSACMAKNNSQDLILKAKTTTVAQIRDESSQQLQTLQTCHNFQPLTLFLIGGVCGLLVVSRDYCPASLLGCMSFTQAISIIKKFSRAPRIQEEPIWKYLSAYLVELFQPSFLSPDKIVPLKKPPTHHKLAEAITHDFLHHLRQLQPTSPFLIPHSTCCQITKNQTDYIYCDMPCTALEM</sequence>
<accession>A0A0L6USB3</accession>
<dbReference type="OrthoDB" id="2506917at2759"/>
<name>A0A0L6USB3_9BASI</name>
<organism evidence="2 3">
    <name type="scientific">Puccinia sorghi</name>
    <dbReference type="NCBI Taxonomy" id="27349"/>
    <lineage>
        <taxon>Eukaryota</taxon>
        <taxon>Fungi</taxon>
        <taxon>Dikarya</taxon>
        <taxon>Basidiomycota</taxon>
        <taxon>Pucciniomycotina</taxon>
        <taxon>Pucciniomycetes</taxon>
        <taxon>Pucciniales</taxon>
        <taxon>Pucciniaceae</taxon>
        <taxon>Puccinia</taxon>
    </lineage>
</organism>
<protein>
    <submittedName>
        <fullName evidence="2">Uncharacterized protein</fullName>
    </submittedName>
</protein>
<gene>
    <name evidence="2" type="ORF">VP01_3977g3</name>
</gene>
<evidence type="ECO:0000313" key="2">
    <source>
        <dbReference type="EMBL" id="KNZ51384.1"/>
    </source>
</evidence>
<dbReference type="VEuPathDB" id="FungiDB:VP01_3977g3"/>
<keyword evidence="3" id="KW-1185">Reference proteome</keyword>